<name>A0A2I0B781_9ASPA</name>
<feature type="compositionally biased region" description="Basic residues" evidence="1">
    <location>
        <begin position="104"/>
        <end position="116"/>
    </location>
</feature>
<proteinExistence type="predicted"/>
<evidence type="ECO:0000313" key="3">
    <source>
        <dbReference type="Proteomes" id="UP000236161"/>
    </source>
</evidence>
<gene>
    <name evidence="2" type="ORF">AXF42_Ash005516</name>
</gene>
<keyword evidence="3" id="KW-1185">Reference proteome</keyword>
<sequence length="187" mass="22057">MQQLRAITQLKVGSFLTVSDLKIPLFFLLFQNEEKFFPEERKGPVRYNREEEKINVGSNILQSSCNSFRRSVKLPRKNFPSATEMICEGGGGESFSEGTEKASRWRRQNPQRHRRRSAVERKALRRRGKVRRRRWRGKLQRRHREVETWLICEGTGDALCVERKVSEKLRGRKHALGFLQRGERGKF</sequence>
<organism evidence="2 3">
    <name type="scientific">Apostasia shenzhenica</name>
    <dbReference type="NCBI Taxonomy" id="1088818"/>
    <lineage>
        <taxon>Eukaryota</taxon>
        <taxon>Viridiplantae</taxon>
        <taxon>Streptophyta</taxon>
        <taxon>Embryophyta</taxon>
        <taxon>Tracheophyta</taxon>
        <taxon>Spermatophyta</taxon>
        <taxon>Magnoliopsida</taxon>
        <taxon>Liliopsida</taxon>
        <taxon>Asparagales</taxon>
        <taxon>Orchidaceae</taxon>
        <taxon>Apostasioideae</taxon>
        <taxon>Apostasia</taxon>
    </lineage>
</organism>
<dbReference type="Proteomes" id="UP000236161">
    <property type="component" value="Unassembled WGS sequence"/>
</dbReference>
<evidence type="ECO:0000256" key="1">
    <source>
        <dbReference type="SAM" id="MobiDB-lite"/>
    </source>
</evidence>
<protein>
    <submittedName>
        <fullName evidence="2">Uncharacterized protein</fullName>
    </submittedName>
</protein>
<evidence type="ECO:0000313" key="2">
    <source>
        <dbReference type="EMBL" id="PKA63621.1"/>
    </source>
</evidence>
<accession>A0A2I0B781</accession>
<dbReference type="AlphaFoldDB" id="A0A2I0B781"/>
<reference evidence="2 3" key="1">
    <citation type="journal article" date="2017" name="Nature">
        <title>The Apostasia genome and the evolution of orchids.</title>
        <authorList>
            <person name="Zhang G.Q."/>
            <person name="Liu K.W."/>
            <person name="Li Z."/>
            <person name="Lohaus R."/>
            <person name="Hsiao Y.Y."/>
            <person name="Niu S.C."/>
            <person name="Wang J.Y."/>
            <person name="Lin Y.C."/>
            <person name="Xu Q."/>
            <person name="Chen L.J."/>
            <person name="Yoshida K."/>
            <person name="Fujiwara S."/>
            <person name="Wang Z.W."/>
            <person name="Zhang Y.Q."/>
            <person name="Mitsuda N."/>
            <person name="Wang M."/>
            <person name="Liu G.H."/>
            <person name="Pecoraro L."/>
            <person name="Huang H.X."/>
            <person name="Xiao X.J."/>
            <person name="Lin M."/>
            <person name="Wu X.Y."/>
            <person name="Wu W.L."/>
            <person name="Chen Y.Y."/>
            <person name="Chang S.B."/>
            <person name="Sakamoto S."/>
            <person name="Ohme-Takagi M."/>
            <person name="Yagi M."/>
            <person name="Zeng S.J."/>
            <person name="Shen C.Y."/>
            <person name="Yeh C.M."/>
            <person name="Luo Y.B."/>
            <person name="Tsai W.C."/>
            <person name="Van de Peer Y."/>
            <person name="Liu Z.J."/>
        </authorList>
    </citation>
    <scope>NUCLEOTIDE SEQUENCE [LARGE SCALE GENOMIC DNA]</scope>
    <source>
        <strain evidence="3">cv. Shenzhen</strain>
        <tissue evidence="2">Stem</tissue>
    </source>
</reference>
<feature type="region of interest" description="Disordered" evidence="1">
    <location>
        <begin position="90"/>
        <end position="125"/>
    </location>
</feature>
<dbReference type="EMBL" id="KZ451908">
    <property type="protein sequence ID" value="PKA63621.1"/>
    <property type="molecule type" value="Genomic_DNA"/>
</dbReference>